<feature type="non-terminal residue" evidence="1">
    <location>
        <position position="1"/>
    </location>
</feature>
<sequence>MSRATLYSCSGYRPAESPHIQQSLSGLPKAATVLSGHAGCQHHHTATTQVADAAKKRQCA</sequence>
<keyword evidence="2" id="KW-1185">Reference proteome</keyword>
<comment type="caution">
    <text evidence="1">The sequence shown here is derived from an EMBL/GenBank/DDBJ whole genome shotgun (WGS) entry which is preliminary data.</text>
</comment>
<evidence type="ECO:0000313" key="2">
    <source>
        <dbReference type="Proteomes" id="UP000828390"/>
    </source>
</evidence>
<protein>
    <submittedName>
        <fullName evidence="1">Uncharacterized protein</fullName>
    </submittedName>
</protein>
<gene>
    <name evidence="1" type="ORF">DPMN_033319</name>
</gene>
<dbReference type="Proteomes" id="UP000828390">
    <property type="component" value="Unassembled WGS sequence"/>
</dbReference>
<evidence type="ECO:0000313" key="1">
    <source>
        <dbReference type="EMBL" id="KAH3870137.1"/>
    </source>
</evidence>
<dbReference type="EMBL" id="JAIWYP010000002">
    <property type="protein sequence ID" value="KAH3870137.1"/>
    <property type="molecule type" value="Genomic_DNA"/>
</dbReference>
<proteinExistence type="predicted"/>
<accession>A0A9D4RKV0</accession>
<organism evidence="1 2">
    <name type="scientific">Dreissena polymorpha</name>
    <name type="common">Zebra mussel</name>
    <name type="synonym">Mytilus polymorpha</name>
    <dbReference type="NCBI Taxonomy" id="45954"/>
    <lineage>
        <taxon>Eukaryota</taxon>
        <taxon>Metazoa</taxon>
        <taxon>Spiralia</taxon>
        <taxon>Lophotrochozoa</taxon>
        <taxon>Mollusca</taxon>
        <taxon>Bivalvia</taxon>
        <taxon>Autobranchia</taxon>
        <taxon>Heteroconchia</taxon>
        <taxon>Euheterodonta</taxon>
        <taxon>Imparidentia</taxon>
        <taxon>Neoheterodontei</taxon>
        <taxon>Myida</taxon>
        <taxon>Dreissenoidea</taxon>
        <taxon>Dreissenidae</taxon>
        <taxon>Dreissena</taxon>
    </lineage>
</organism>
<name>A0A9D4RKV0_DREPO</name>
<reference evidence="1" key="1">
    <citation type="journal article" date="2019" name="bioRxiv">
        <title>The Genome of the Zebra Mussel, Dreissena polymorpha: A Resource for Invasive Species Research.</title>
        <authorList>
            <person name="McCartney M.A."/>
            <person name="Auch B."/>
            <person name="Kono T."/>
            <person name="Mallez S."/>
            <person name="Zhang Y."/>
            <person name="Obille A."/>
            <person name="Becker A."/>
            <person name="Abrahante J.E."/>
            <person name="Garbe J."/>
            <person name="Badalamenti J.P."/>
            <person name="Herman A."/>
            <person name="Mangelson H."/>
            <person name="Liachko I."/>
            <person name="Sullivan S."/>
            <person name="Sone E.D."/>
            <person name="Koren S."/>
            <person name="Silverstein K.A.T."/>
            <person name="Beckman K.B."/>
            <person name="Gohl D.M."/>
        </authorList>
    </citation>
    <scope>NUCLEOTIDE SEQUENCE</scope>
    <source>
        <strain evidence="1">Duluth1</strain>
        <tissue evidence="1">Whole animal</tissue>
    </source>
</reference>
<dbReference type="AlphaFoldDB" id="A0A9D4RKV0"/>
<reference evidence="1" key="2">
    <citation type="submission" date="2020-11" db="EMBL/GenBank/DDBJ databases">
        <authorList>
            <person name="McCartney M.A."/>
            <person name="Auch B."/>
            <person name="Kono T."/>
            <person name="Mallez S."/>
            <person name="Becker A."/>
            <person name="Gohl D.M."/>
            <person name="Silverstein K.A.T."/>
            <person name="Koren S."/>
            <person name="Bechman K.B."/>
            <person name="Herman A."/>
            <person name="Abrahante J.E."/>
            <person name="Garbe J."/>
        </authorList>
    </citation>
    <scope>NUCLEOTIDE SEQUENCE</scope>
    <source>
        <strain evidence="1">Duluth1</strain>
        <tissue evidence="1">Whole animal</tissue>
    </source>
</reference>